<evidence type="ECO:0000313" key="1">
    <source>
        <dbReference type="EMBL" id="PFX22507.1"/>
    </source>
</evidence>
<dbReference type="Proteomes" id="UP000225706">
    <property type="component" value="Unassembled WGS sequence"/>
</dbReference>
<name>A0A2B4S1Q5_STYPI</name>
<reference evidence="2" key="1">
    <citation type="journal article" date="2017" name="bioRxiv">
        <title>Comparative analysis of the genomes of Stylophora pistillata and Acropora digitifera provides evidence for extensive differences between species of corals.</title>
        <authorList>
            <person name="Voolstra C.R."/>
            <person name="Li Y."/>
            <person name="Liew Y.J."/>
            <person name="Baumgarten S."/>
            <person name="Zoccola D."/>
            <person name="Flot J.-F."/>
            <person name="Tambutte S."/>
            <person name="Allemand D."/>
            <person name="Aranda M."/>
        </authorList>
    </citation>
    <scope>NUCLEOTIDE SEQUENCE [LARGE SCALE GENOMIC DNA]</scope>
</reference>
<evidence type="ECO:0000313" key="2">
    <source>
        <dbReference type="Proteomes" id="UP000225706"/>
    </source>
</evidence>
<comment type="caution">
    <text evidence="1">The sequence shown here is derived from an EMBL/GenBank/DDBJ whole genome shotgun (WGS) entry which is preliminary data.</text>
</comment>
<dbReference type="EMBL" id="LSMT01000237">
    <property type="protein sequence ID" value="PFX22507.1"/>
    <property type="molecule type" value="Genomic_DNA"/>
</dbReference>
<keyword evidence="2" id="KW-1185">Reference proteome</keyword>
<protein>
    <submittedName>
        <fullName evidence="1">Uncharacterized protein</fullName>
    </submittedName>
</protein>
<gene>
    <name evidence="1" type="ORF">AWC38_SpisGene12979</name>
</gene>
<accession>A0A2B4S1Q5</accession>
<dbReference type="AlphaFoldDB" id="A0A2B4S1Q5"/>
<proteinExistence type="predicted"/>
<sequence length="249" mass="28501">MSTYFTEGANIPWSRDEISGCDCNEKMYRHVHCPCFACIGRATDRKTELRHWKETCQLATTNSACVVNSDLDNDSHISDDIFFEDVGEYDQPVENEFGTGCICNPEPRRDLQQSDRIDDDEANSIQNPMKKLVIKAVLEALRIKHKSGVSVSTFEDVLEYGKTLLFTSLGDDVDSDILSTLWPKSWNDVQLLLKEEGYEDAQQYFICFCREEKEFTRDGKTTKKFVYDGKYGVMENKHNRCPYCGACGK</sequence>
<organism evidence="1 2">
    <name type="scientific">Stylophora pistillata</name>
    <name type="common">Smooth cauliflower coral</name>
    <dbReference type="NCBI Taxonomy" id="50429"/>
    <lineage>
        <taxon>Eukaryota</taxon>
        <taxon>Metazoa</taxon>
        <taxon>Cnidaria</taxon>
        <taxon>Anthozoa</taxon>
        <taxon>Hexacorallia</taxon>
        <taxon>Scleractinia</taxon>
        <taxon>Astrocoeniina</taxon>
        <taxon>Pocilloporidae</taxon>
        <taxon>Stylophora</taxon>
    </lineage>
</organism>